<keyword evidence="4" id="KW-1185">Reference proteome</keyword>
<dbReference type="Pfam" id="PF00403">
    <property type="entry name" value="HMA"/>
    <property type="match status" value="1"/>
</dbReference>
<dbReference type="Gramene" id="TVU15335">
    <property type="protein sequence ID" value="TVU15335"/>
    <property type="gene ID" value="EJB05_38851"/>
</dbReference>
<dbReference type="OrthoDB" id="1927097at2759"/>
<dbReference type="PANTHER" id="PTHR22814">
    <property type="entry name" value="COPPER TRANSPORT PROTEIN ATOX1-RELATED"/>
    <property type="match status" value="1"/>
</dbReference>
<dbReference type="Proteomes" id="UP000324897">
    <property type="component" value="Unassembled WGS sequence"/>
</dbReference>
<dbReference type="InterPro" id="IPR006121">
    <property type="entry name" value="HMA_dom"/>
</dbReference>
<organism evidence="3 4">
    <name type="scientific">Eragrostis curvula</name>
    <name type="common">weeping love grass</name>
    <dbReference type="NCBI Taxonomy" id="38414"/>
    <lineage>
        <taxon>Eukaryota</taxon>
        <taxon>Viridiplantae</taxon>
        <taxon>Streptophyta</taxon>
        <taxon>Embryophyta</taxon>
        <taxon>Tracheophyta</taxon>
        <taxon>Spermatophyta</taxon>
        <taxon>Magnoliopsida</taxon>
        <taxon>Liliopsida</taxon>
        <taxon>Poales</taxon>
        <taxon>Poaceae</taxon>
        <taxon>PACMAD clade</taxon>
        <taxon>Chloridoideae</taxon>
        <taxon>Eragrostideae</taxon>
        <taxon>Eragrostidinae</taxon>
        <taxon>Eragrostis</taxon>
    </lineage>
</organism>
<proteinExistence type="predicted"/>
<gene>
    <name evidence="3" type="ORF">EJB05_38851</name>
</gene>
<dbReference type="PROSITE" id="PS50846">
    <property type="entry name" value="HMA_2"/>
    <property type="match status" value="1"/>
</dbReference>
<dbReference type="CDD" id="cd00371">
    <property type="entry name" value="HMA"/>
    <property type="match status" value="1"/>
</dbReference>
<keyword evidence="1" id="KW-0479">Metal-binding</keyword>
<dbReference type="SUPFAM" id="SSF55008">
    <property type="entry name" value="HMA, heavy metal-associated domain"/>
    <property type="match status" value="1"/>
</dbReference>
<evidence type="ECO:0000259" key="2">
    <source>
        <dbReference type="PROSITE" id="PS50846"/>
    </source>
</evidence>
<comment type="caution">
    <text evidence="3">The sequence shown here is derived from an EMBL/GenBank/DDBJ whole genome shotgun (WGS) entry which is preliminary data.</text>
</comment>
<dbReference type="InterPro" id="IPR036163">
    <property type="entry name" value="HMA_dom_sf"/>
</dbReference>
<dbReference type="AlphaFoldDB" id="A0A5J9TVK6"/>
<dbReference type="Gene3D" id="3.30.70.100">
    <property type="match status" value="1"/>
</dbReference>
<reference evidence="3 4" key="1">
    <citation type="journal article" date="2019" name="Sci. Rep.">
        <title>A high-quality genome of Eragrostis curvula grass provides insights into Poaceae evolution and supports new strategies to enhance forage quality.</title>
        <authorList>
            <person name="Carballo J."/>
            <person name="Santos B.A.C.M."/>
            <person name="Zappacosta D."/>
            <person name="Garbus I."/>
            <person name="Selva J.P."/>
            <person name="Gallo C.A."/>
            <person name="Diaz A."/>
            <person name="Albertini E."/>
            <person name="Caccamo M."/>
            <person name="Echenique V."/>
        </authorList>
    </citation>
    <scope>NUCLEOTIDE SEQUENCE [LARGE SCALE GENOMIC DNA]</scope>
    <source>
        <strain evidence="4">cv. Victoria</strain>
        <tissue evidence="3">Leaf</tissue>
    </source>
</reference>
<evidence type="ECO:0000256" key="1">
    <source>
        <dbReference type="ARBA" id="ARBA00022723"/>
    </source>
</evidence>
<feature type="domain" description="HMA" evidence="2">
    <location>
        <begin position="1"/>
        <end position="56"/>
    </location>
</feature>
<evidence type="ECO:0000313" key="4">
    <source>
        <dbReference type="Proteomes" id="UP000324897"/>
    </source>
</evidence>
<dbReference type="GO" id="GO:0046872">
    <property type="term" value="F:metal ion binding"/>
    <property type="evidence" value="ECO:0007669"/>
    <property type="project" value="UniProtKB-KW"/>
</dbReference>
<accession>A0A5J9TVK6</accession>
<evidence type="ECO:0000313" key="3">
    <source>
        <dbReference type="EMBL" id="TVU15335.1"/>
    </source>
</evidence>
<protein>
    <recommendedName>
        <fullName evidence="2">HMA domain-containing protein</fullName>
    </recommendedName>
</protein>
<sequence length="78" mass="8993">MHCDACERLVRRSVKKIEGVEAVEVDREENKVTVTGDFKTEKLLKKIKKKTGKRAEILVPEENEEEGKEKNQSLLLKI</sequence>
<dbReference type="PANTHER" id="PTHR22814:SF311">
    <property type="entry name" value="OS04G0502000 PROTEIN"/>
    <property type="match status" value="1"/>
</dbReference>
<name>A0A5J9TVK6_9POAL</name>
<dbReference type="EMBL" id="RWGY01000031">
    <property type="protein sequence ID" value="TVU15335.1"/>
    <property type="molecule type" value="Genomic_DNA"/>
</dbReference>